<keyword evidence="6 13" id="KW-0210">Decarboxylase</keyword>
<dbReference type="FunFam" id="3.20.20.10:FF:000001">
    <property type="entry name" value="Biosynthetic arginine decarboxylase"/>
    <property type="match status" value="1"/>
</dbReference>
<evidence type="ECO:0000256" key="3">
    <source>
        <dbReference type="ARBA" id="ARBA00002257"/>
    </source>
</evidence>
<dbReference type="InterPro" id="IPR040634">
    <property type="entry name" value="Arg_decarb_HB"/>
</dbReference>
<dbReference type="OrthoDB" id="9802658at2"/>
<protein>
    <recommendedName>
        <fullName evidence="13">Biosynthetic arginine decarboxylase</fullName>
        <shortName evidence="13">ADC</shortName>
        <ecNumber evidence="13">4.1.1.19</ecNumber>
    </recommendedName>
</protein>
<dbReference type="UniPathway" id="UPA00186">
    <property type="reaction ID" value="UER00284"/>
</dbReference>
<dbReference type="Gene3D" id="3.20.20.10">
    <property type="entry name" value="Alanine racemase"/>
    <property type="match status" value="1"/>
</dbReference>
<evidence type="ECO:0000259" key="17">
    <source>
        <dbReference type="Pfam" id="PF02784"/>
    </source>
</evidence>
<evidence type="ECO:0000256" key="7">
    <source>
        <dbReference type="ARBA" id="ARBA00022842"/>
    </source>
</evidence>
<evidence type="ECO:0000313" key="20">
    <source>
        <dbReference type="EMBL" id="VEP18525.1"/>
    </source>
</evidence>
<dbReference type="PRINTS" id="PR01179">
    <property type="entry name" value="ODADCRBXLASE"/>
</dbReference>
<keyword evidence="9 13" id="KW-0745">Spermidine biosynthesis</keyword>
<dbReference type="PIRSF" id="PIRSF001336">
    <property type="entry name" value="Arg_decrbxlase"/>
    <property type="match status" value="1"/>
</dbReference>
<evidence type="ECO:0000256" key="14">
    <source>
        <dbReference type="PIRSR" id="PIRSR001336-50"/>
    </source>
</evidence>
<dbReference type="PANTHER" id="PTHR43295">
    <property type="entry name" value="ARGININE DECARBOXYLASE"/>
    <property type="match status" value="1"/>
</dbReference>
<keyword evidence="8 13" id="KW-0663">Pyridoxal phosphate</keyword>
<proteinExistence type="inferred from homology"/>
<evidence type="ECO:0000256" key="12">
    <source>
        <dbReference type="ARBA" id="ARBA00049309"/>
    </source>
</evidence>
<evidence type="ECO:0000256" key="6">
    <source>
        <dbReference type="ARBA" id="ARBA00022793"/>
    </source>
</evidence>
<dbReference type="NCBIfam" id="TIGR01273">
    <property type="entry name" value="speA"/>
    <property type="match status" value="1"/>
</dbReference>
<comment type="similarity">
    <text evidence="4 13">Belongs to the Orn/Lys/Arg decarboxylase class-II family. SpeA subfamily.</text>
</comment>
<evidence type="ECO:0000256" key="8">
    <source>
        <dbReference type="ARBA" id="ARBA00022898"/>
    </source>
</evidence>
<dbReference type="Pfam" id="PF02784">
    <property type="entry name" value="Orn_Arg_deC_N"/>
    <property type="match status" value="1"/>
</dbReference>
<comment type="catalytic activity">
    <reaction evidence="12 13">
        <text>L-arginine + H(+) = agmatine + CO2</text>
        <dbReference type="Rhea" id="RHEA:17641"/>
        <dbReference type="ChEBI" id="CHEBI:15378"/>
        <dbReference type="ChEBI" id="CHEBI:16526"/>
        <dbReference type="ChEBI" id="CHEBI:32682"/>
        <dbReference type="ChEBI" id="CHEBI:58145"/>
        <dbReference type="EC" id="4.1.1.19"/>
    </reaction>
</comment>
<feature type="modified residue" description="N6-(pyridoxal phosphate)lysine" evidence="13 14">
    <location>
        <position position="126"/>
    </location>
</feature>
<feature type="domain" description="Arginine decarboxylase helical bundle" evidence="18">
    <location>
        <begin position="397"/>
        <end position="474"/>
    </location>
</feature>
<dbReference type="InterPro" id="IPR022653">
    <property type="entry name" value="De-COase2_pyr-phos_BS"/>
</dbReference>
<evidence type="ECO:0000313" key="21">
    <source>
        <dbReference type="Proteomes" id="UP000320055"/>
    </source>
</evidence>
<evidence type="ECO:0000256" key="1">
    <source>
        <dbReference type="ARBA" id="ARBA00001933"/>
    </source>
</evidence>
<dbReference type="GO" id="GO:0006527">
    <property type="term" value="P:L-arginine catabolic process"/>
    <property type="evidence" value="ECO:0007669"/>
    <property type="project" value="InterPro"/>
</dbReference>
<comment type="cofactor">
    <cofactor evidence="1 13 14">
        <name>pyridoxal 5'-phosphate</name>
        <dbReference type="ChEBI" id="CHEBI:597326"/>
    </cofactor>
</comment>
<dbReference type="CDD" id="cd06830">
    <property type="entry name" value="PLPDE_III_ADC"/>
    <property type="match status" value="1"/>
</dbReference>
<evidence type="ECO:0000256" key="16">
    <source>
        <dbReference type="SAM" id="MobiDB-lite"/>
    </source>
</evidence>
<keyword evidence="10 13" id="KW-0620">Polyamine biosynthesis</keyword>
<feature type="domain" description="Orn/DAP/Arg decarboxylase 2 N-terminal" evidence="17">
    <location>
        <begin position="118"/>
        <end position="372"/>
    </location>
</feature>
<feature type="binding site" evidence="13">
    <location>
        <begin position="313"/>
        <end position="323"/>
    </location>
    <ligand>
        <name>substrate</name>
    </ligand>
</feature>
<dbReference type="GO" id="GO:0008792">
    <property type="term" value="F:arginine decarboxylase activity"/>
    <property type="evidence" value="ECO:0007669"/>
    <property type="project" value="UniProtKB-UniRule"/>
</dbReference>
<dbReference type="PRINTS" id="PR01180">
    <property type="entry name" value="ARGDCRBXLASE"/>
</dbReference>
<name>A0A563W4D1_9CYAN</name>
<evidence type="ECO:0000256" key="9">
    <source>
        <dbReference type="ARBA" id="ARBA00023066"/>
    </source>
</evidence>
<organism evidence="20 21">
    <name type="scientific">Hyella patelloides LEGE 07179</name>
    <dbReference type="NCBI Taxonomy" id="945734"/>
    <lineage>
        <taxon>Bacteria</taxon>
        <taxon>Bacillati</taxon>
        <taxon>Cyanobacteriota</taxon>
        <taxon>Cyanophyceae</taxon>
        <taxon>Pleurocapsales</taxon>
        <taxon>Hyellaceae</taxon>
        <taxon>Hyella</taxon>
    </lineage>
</organism>
<feature type="region of interest" description="Disordered" evidence="16">
    <location>
        <begin position="1"/>
        <end position="25"/>
    </location>
</feature>
<keyword evidence="7 13" id="KW-0460">Magnesium</keyword>
<dbReference type="SUPFAM" id="SSF50621">
    <property type="entry name" value="Alanine racemase C-terminal domain-like"/>
    <property type="match status" value="1"/>
</dbReference>
<dbReference type="EMBL" id="CAACVJ010000688">
    <property type="protein sequence ID" value="VEP18525.1"/>
    <property type="molecule type" value="Genomic_DNA"/>
</dbReference>
<comment type="cofactor">
    <cofactor evidence="2 13">
        <name>Mg(2+)</name>
        <dbReference type="ChEBI" id="CHEBI:18420"/>
    </cofactor>
</comment>
<dbReference type="Proteomes" id="UP000320055">
    <property type="component" value="Unassembled WGS sequence"/>
</dbReference>
<dbReference type="InterPro" id="IPR009006">
    <property type="entry name" value="Ala_racemase/Decarboxylase_C"/>
</dbReference>
<comment type="pathway">
    <text evidence="13">Amine and polyamine biosynthesis; agmatine biosynthesis; agmatine from L-arginine: step 1/1.</text>
</comment>
<dbReference type="PROSITE" id="PS00878">
    <property type="entry name" value="ODR_DC_2_1"/>
    <property type="match status" value="1"/>
</dbReference>
<accession>A0A563W4D1</accession>
<evidence type="ECO:0000259" key="18">
    <source>
        <dbReference type="Pfam" id="PF17810"/>
    </source>
</evidence>
<evidence type="ECO:0000256" key="2">
    <source>
        <dbReference type="ARBA" id="ARBA00001946"/>
    </source>
</evidence>
<dbReference type="InterPro" id="IPR022644">
    <property type="entry name" value="De-COase2_N"/>
</dbReference>
<dbReference type="InterPro" id="IPR002985">
    <property type="entry name" value="Arg_decrbxlase"/>
</dbReference>
<dbReference type="EC" id="4.1.1.19" evidence="13"/>
<evidence type="ECO:0000256" key="5">
    <source>
        <dbReference type="ARBA" id="ARBA00022723"/>
    </source>
</evidence>
<comment type="function">
    <text evidence="3 13">Catalyzes the biosynthesis of agmatine from arginine.</text>
</comment>
<dbReference type="RefSeq" id="WP_144867842.1">
    <property type="nucleotide sequence ID" value="NZ_LR213838.1"/>
</dbReference>
<evidence type="ECO:0000256" key="11">
    <source>
        <dbReference type="ARBA" id="ARBA00023239"/>
    </source>
</evidence>
<dbReference type="GO" id="GO:0008295">
    <property type="term" value="P:spermidine biosynthetic process"/>
    <property type="evidence" value="ECO:0007669"/>
    <property type="project" value="UniProtKB-UniRule"/>
</dbReference>
<dbReference type="GO" id="GO:0046872">
    <property type="term" value="F:metal ion binding"/>
    <property type="evidence" value="ECO:0007669"/>
    <property type="project" value="UniProtKB-KW"/>
</dbReference>
<dbReference type="HAMAP" id="MF_01417">
    <property type="entry name" value="SpeA"/>
    <property type="match status" value="1"/>
</dbReference>
<dbReference type="Gene3D" id="1.10.287.3440">
    <property type="match status" value="1"/>
</dbReference>
<evidence type="ECO:0000256" key="4">
    <source>
        <dbReference type="ARBA" id="ARBA00008357"/>
    </source>
</evidence>
<dbReference type="Gene3D" id="1.20.58.930">
    <property type="match status" value="1"/>
</dbReference>
<gene>
    <name evidence="13 20" type="primary">speA</name>
    <name evidence="20" type="ORF">H1P_800016</name>
</gene>
<dbReference type="Pfam" id="PF17810">
    <property type="entry name" value="Arg_decarb_HB"/>
    <property type="match status" value="1"/>
</dbReference>
<dbReference type="Gene3D" id="2.40.37.10">
    <property type="entry name" value="Lyase, Ornithine Decarboxylase, Chain A, domain 1"/>
    <property type="match status" value="1"/>
</dbReference>
<keyword evidence="21" id="KW-1185">Reference proteome</keyword>
<keyword evidence="11 13" id="KW-0456">Lyase</keyword>
<dbReference type="InterPro" id="IPR029066">
    <property type="entry name" value="PLP-binding_barrel"/>
</dbReference>
<keyword evidence="5 13" id="KW-0479">Metal-binding</keyword>
<dbReference type="Pfam" id="PF17944">
    <property type="entry name" value="Arg_decarbox_C"/>
    <property type="match status" value="1"/>
</dbReference>
<reference evidence="20 21" key="1">
    <citation type="submission" date="2019-01" db="EMBL/GenBank/DDBJ databases">
        <authorList>
            <person name="Brito A."/>
        </authorList>
    </citation>
    <scope>NUCLEOTIDE SEQUENCE [LARGE SCALE GENOMIC DNA]</scope>
    <source>
        <strain evidence="20">1</strain>
    </source>
</reference>
<sequence length="669" mass="75577">MNQEQRAASNEKCDPASTKAQQVTNNSSWTIEDSKQLYGVEGWGEPYFSVNEAGNITVSPQYPSSEVTIDLYELVQSLQKRNIGLPLLIRFSEILSDRIARLVACMQTAIAKYNYSGIYQGVFPVKCNQNRHLVEDLVRYGKPYNFGLEVGSKPELMIALAALETEPDGDYQPLLICNGYKDREYIETALLATKLGQKIIIVIEQPQELDLAWEISQKLAIKPILGVRAKLNTQGSGRWGTSTGDRAKFGLTIPQIVDVVNKLKTTGMRDCLQLLHFHIGSQISSIAVIKNAIREASQIYVQLAKTTGNMQYIDVGGGLAVDYDGSKSNFPASKNYNMQNYANDIVAQLKDACDMGQVSHPIIISESGRAIASHQSVLVFDILSANQVSVTTPQPLQESEHLIIRNLWEAYNSIDLNNYQETYNDAIQFREEAFNLFNLGYFSLTERARAEKLYWACCCKIAQIIHNINQSHPEQRNYIPDELKDLEQIMASIYYANLSIFQSIPDSWAINQLFPLMPIHRLQEKPIARGIIADLTCDSDGKLDTFINLRDTKPVLELHPLNQQPYYLGMFLVGAYQETMGNLHNLFGDTNLVHIQATTKGYRIKYVVKGDTVREVLNHVQYNSEDLRETMRCRTEIALQNNRLSLEEAQKLLQNYESSLSSYTYLKNS</sequence>
<dbReference type="PANTHER" id="PTHR43295:SF9">
    <property type="entry name" value="BIOSYNTHETIC ARGININE DECARBOXYLASE"/>
    <property type="match status" value="1"/>
</dbReference>
<dbReference type="FunFam" id="1.20.58.930:FF:000002">
    <property type="entry name" value="Biosynthetic arginine decarboxylase"/>
    <property type="match status" value="1"/>
</dbReference>
<dbReference type="NCBIfam" id="NF003763">
    <property type="entry name" value="PRK05354.1"/>
    <property type="match status" value="1"/>
</dbReference>
<dbReference type="InterPro" id="IPR000183">
    <property type="entry name" value="Orn/DAP/Arg_de-COase"/>
</dbReference>
<evidence type="ECO:0000256" key="10">
    <source>
        <dbReference type="ARBA" id="ARBA00023115"/>
    </source>
</evidence>
<dbReference type="AlphaFoldDB" id="A0A563W4D1"/>
<dbReference type="GO" id="GO:0033388">
    <property type="term" value="P:putrescine biosynthetic process from arginine"/>
    <property type="evidence" value="ECO:0007669"/>
    <property type="project" value="UniProtKB-ARBA"/>
</dbReference>
<feature type="domain" description="Arginine decarboxylase C-terminal helical" evidence="19">
    <location>
        <begin position="613"/>
        <end position="666"/>
    </location>
</feature>
<evidence type="ECO:0000256" key="15">
    <source>
        <dbReference type="PIRSR" id="PIRSR600183-50"/>
    </source>
</evidence>
<evidence type="ECO:0000259" key="19">
    <source>
        <dbReference type="Pfam" id="PF17944"/>
    </source>
</evidence>
<dbReference type="InterPro" id="IPR041128">
    <property type="entry name" value="Arg_decarbox_C"/>
</dbReference>
<feature type="active site" description="Proton donor" evidence="15">
    <location>
        <position position="537"/>
    </location>
</feature>
<dbReference type="SUPFAM" id="SSF51419">
    <property type="entry name" value="PLP-binding barrel"/>
    <property type="match status" value="1"/>
</dbReference>
<evidence type="ECO:0000256" key="13">
    <source>
        <dbReference type="HAMAP-Rule" id="MF_01417"/>
    </source>
</evidence>